<protein>
    <recommendedName>
        <fullName evidence="4">Glutamyl-tRNA reductase</fullName>
        <shortName evidence="4">GluTR</shortName>
        <ecNumber evidence="4">1.2.1.70</ecNumber>
    </recommendedName>
</protein>
<evidence type="ECO:0000256" key="2">
    <source>
        <dbReference type="ARBA" id="ARBA00023002"/>
    </source>
</evidence>
<evidence type="ECO:0000256" key="6">
    <source>
        <dbReference type="PIRSR" id="PIRSR000445-2"/>
    </source>
</evidence>
<dbReference type="PROSITE" id="PS00747">
    <property type="entry name" value="GLUTR"/>
    <property type="match status" value="1"/>
</dbReference>
<dbReference type="PANTHER" id="PTHR43013">
    <property type="entry name" value="GLUTAMYL-TRNA REDUCTASE"/>
    <property type="match status" value="1"/>
</dbReference>
<keyword evidence="1 4" id="KW-0521">NADP</keyword>
<dbReference type="InterPro" id="IPR015895">
    <property type="entry name" value="4pyrrol_synth_GluRdtase_N"/>
</dbReference>
<dbReference type="GO" id="GO:0019353">
    <property type="term" value="P:protoporphyrinogen IX biosynthetic process from glutamate"/>
    <property type="evidence" value="ECO:0007669"/>
    <property type="project" value="TreeGrafter"/>
</dbReference>
<dbReference type="SUPFAM" id="SSF69742">
    <property type="entry name" value="Glutamyl tRNA-reductase catalytic, N-terminal domain"/>
    <property type="match status" value="1"/>
</dbReference>
<accession>A0A7W8HDX5</accession>
<dbReference type="AlphaFoldDB" id="A0A7W8HDX5"/>
<comment type="function">
    <text evidence="4">Catalyzes the NADPH-dependent reduction of glutamyl-tRNA(Glu) to glutamate 1-semialdehyde (GSA).</text>
</comment>
<proteinExistence type="inferred from homology"/>
<evidence type="ECO:0000256" key="7">
    <source>
        <dbReference type="PIRSR" id="PIRSR000445-4"/>
    </source>
</evidence>
<evidence type="ECO:0000313" key="11">
    <source>
        <dbReference type="Proteomes" id="UP000543642"/>
    </source>
</evidence>
<dbReference type="Gene3D" id="3.40.50.720">
    <property type="entry name" value="NAD(P)-binding Rossmann-like Domain"/>
    <property type="match status" value="1"/>
</dbReference>
<evidence type="ECO:0000313" key="10">
    <source>
        <dbReference type="EMBL" id="MBB5265940.1"/>
    </source>
</evidence>
<feature type="binding site" evidence="4 6">
    <location>
        <begin position="118"/>
        <end position="120"/>
    </location>
    <ligand>
        <name>substrate</name>
    </ligand>
</feature>
<feature type="binding site" evidence="4 6">
    <location>
        <position position="113"/>
    </location>
    <ligand>
        <name>substrate</name>
    </ligand>
</feature>
<feature type="domain" description="Glutamyl-tRNA reductase N-terminal" evidence="9">
    <location>
        <begin position="6"/>
        <end position="160"/>
    </location>
</feature>
<evidence type="ECO:0000259" key="9">
    <source>
        <dbReference type="Pfam" id="PF05201"/>
    </source>
</evidence>
<dbReference type="InterPro" id="IPR036291">
    <property type="entry name" value="NAD(P)-bd_dom_sf"/>
</dbReference>
<dbReference type="InterPro" id="IPR006151">
    <property type="entry name" value="Shikm_DH/Glu-tRNA_Rdtase"/>
</dbReference>
<comment type="miscellaneous">
    <text evidence="4">During catalysis, the active site Cys acts as a nucleophile attacking the alpha-carbonyl group of tRNA-bound glutamate with the formation of a thioester intermediate between enzyme and glutamate, and the concomitant release of tRNA(Glu). The thioester intermediate is finally reduced by direct hydride transfer from NADPH, to form the product GSA.</text>
</comment>
<dbReference type="GO" id="GO:0008883">
    <property type="term" value="F:glutamyl-tRNA reductase activity"/>
    <property type="evidence" value="ECO:0007669"/>
    <property type="project" value="UniProtKB-UniRule"/>
</dbReference>
<dbReference type="RefSeq" id="WP_183776140.1">
    <property type="nucleotide sequence ID" value="NZ_JACHFW010000016.1"/>
</dbReference>
<dbReference type="Pfam" id="PF01488">
    <property type="entry name" value="Shikimate_DH"/>
    <property type="match status" value="1"/>
</dbReference>
<gene>
    <name evidence="4" type="primary">hemA</name>
    <name evidence="10" type="ORF">HNP82_003091</name>
</gene>
<evidence type="ECO:0000256" key="3">
    <source>
        <dbReference type="ARBA" id="ARBA00023244"/>
    </source>
</evidence>
<keyword evidence="2 4" id="KW-0560">Oxidoreductase</keyword>
<dbReference type="SUPFAM" id="SSF51735">
    <property type="entry name" value="NAD(P)-binding Rossmann-fold domains"/>
    <property type="match status" value="1"/>
</dbReference>
<comment type="similarity">
    <text evidence="4">Belongs to the glutamyl-tRNA reductase family.</text>
</comment>
<dbReference type="InterPro" id="IPR036343">
    <property type="entry name" value="GluRdtase_N_sf"/>
</dbReference>
<feature type="active site" description="Nucleophile" evidence="4 5">
    <location>
        <position position="50"/>
    </location>
</feature>
<dbReference type="Gene3D" id="3.30.460.30">
    <property type="entry name" value="Glutamyl-tRNA reductase, N-terminal domain"/>
    <property type="match status" value="1"/>
</dbReference>
<keyword evidence="3 4" id="KW-0627">Porphyrin biosynthesis</keyword>
<reference evidence="10 11" key="1">
    <citation type="submission" date="2020-08" db="EMBL/GenBank/DDBJ databases">
        <title>Genomic Encyclopedia of Type Strains, Phase IV (KMG-IV): sequencing the most valuable type-strain genomes for metagenomic binning, comparative biology and taxonomic classification.</title>
        <authorList>
            <person name="Goeker M."/>
        </authorList>
    </citation>
    <scope>NUCLEOTIDE SEQUENCE [LARGE SCALE GENOMIC DNA]</scope>
    <source>
        <strain evidence="10 11">DSM 106146</strain>
    </source>
</reference>
<comment type="domain">
    <text evidence="4">Possesses an unusual extended V-shaped dimeric structure with each monomer consisting of three distinct domains arranged along a curved 'spinal' alpha-helix. The N-terminal catalytic domain specifically recognizes the glutamate moiety of the substrate. The second domain is the NADPH-binding domain, and the third C-terminal domain is responsible for dimerization.</text>
</comment>
<feature type="binding site" evidence="4 6">
    <location>
        <position position="124"/>
    </location>
    <ligand>
        <name>substrate</name>
    </ligand>
</feature>
<comment type="catalytic activity">
    <reaction evidence="4">
        <text>(S)-4-amino-5-oxopentanoate + tRNA(Glu) + NADP(+) = L-glutamyl-tRNA(Glu) + NADPH + H(+)</text>
        <dbReference type="Rhea" id="RHEA:12344"/>
        <dbReference type="Rhea" id="RHEA-COMP:9663"/>
        <dbReference type="Rhea" id="RHEA-COMP:9680"/>
        <dbReference type="ChEBI" id="CHEBI:15378"/>
        <dbReference type="ChEBI" id="CHEBI:57501"/>
        <dbReference type="ChEBI" id="CHEBI:57783"/>
        <dbReference type="ChEBI" id="CHEBI:58349"/>
        <dbReference type="ChEBI" id="CHEBI:78442"/>
        <dbReference type="ChEBI" id="CHEBI:78520"/>
        <dbReference type="EC" id="1.2.1.70"/>
    </reaction>
</comment>
<evidence type="ECO:0000256" key="5">
    <source>
        <dbReference type="PIRSR" id="PIRSR000445-1"/>
    </source>
</evidence>
<dbReference type="UniPathway" id="UPA00251">
    <property type="reaction ID" value="UER00316"/>
</dbReference>
<dbReference type="Pfam" id="PF05201">
    <property type="entry name" value="GlutR_N"/>
    <property type="match status" value="1"/>
</dbReference>
<dbReference type="EC" id="1.2.1.70" evidence="4"/>
<organism evidence="10 11">
    <name type="scientific">Catenibacillus scindens</name>
    <dbReference type="NCBI Taxonomy" id="673271"/>
    <lineage>
        <taxon>Bacteria</taxon>
        <taxon>Bacillati</taxon>
        <taxon>Bacillota</taxon>
        <taxon>Clostridia</taxon>
        <taxon>Lachnospirales</taxon>
        <taxon>Lachnospiraceae</taxon>
        <taxon>Catenibacillus</taxon>
    </lineage>
</organism>
<comment type="subunit">
    <text evidence="4">Homodimer.</text>
</comment>
<dbReference type="FunFam" id="3.30.460.30:FF:000001">
    <property type="entry name" value="Glutamyl-tRNA reductase"/>
    <property type="match status" value="1"/>
</dbReference>
<dbReference type="EMBL" id="JACHFW010000016">
    <property type="protein sequence ID" value="MBB5265940.1"/>
    <property type="molecule type" value="Genomic_DNA"/>
</dbReference>
<keyword evidence="11" id="KW-1185">Reference proteome</keyword>
<evidence type="ECO:0000259" key="8">
    <source>
        <dbReference type="Pfam" id="PF01488"/>
    </source>
</evidence>
<dbReference type="GO" id="GO:0050661">
    <property type="term" value="F:NADP binding"/>
    <property type="evidence" value="ECO:0007669"/>
    <property type="project" value="InterPro"/>
</dbReference>
<dbReference type="Proteomes" id="UP000543642">
    <property type="component" value="Unassembled WGS sequence"/>
</dbReference>
<dbReference type="InterPro" id="IPR000343">
    <property type="entry name" value="4pyrrol_synth_GluRdtase"/>
</dbReference>
<sequence>MSIQLISISHKTAPLNVREKFAFTPQQQASILEELYSWVFISECVIISTCNRTEVYLWSENKEKEREIFEYTQGVLLRSAGLENMADVGHIFRFYSGDKAIHHLFLVASGLDSMVIGEDQILGQVKEAHQFAAKIKTCGTYMNTFFRYSVTAAKKVKTDTALSKTPISTAIICIRAAQSYLGTLDDKNIMIIGASGKIGSIVKKNLLSDYKARVFVTTRDGNLENSQGVFNHGRDTVYYTYIPYEKRYEYLADMDVVISATSSPHYTLTYDSVEKCLVFGQDKEHVKPRAFMDLAVPLDIESRIGSLPGVMCSNIDDFGKTARTNNAVRLKEADSARQILEEYETAFKKWMIFQQSLKIMEYTKGEILKEGDQKGMEKALSHFFYRVRESASPDQLEVFMECLKSQCHSS</sequence>
<feature type="domain" description="Quinate/shikimate 5-dehydrogenase/glutamyl-tRNA reductase" evidence="8">
    <location>
        <begin position="176"/>
        <end position="318"/>
    </location>
</feature>
<dbReference type="NCBIfam" id="TIGR01035">
    <property type="entry name" value="hemA"/>
    <property type="match status" value="1"/>
</dbReference>
<dbReference type="InterPro" id="IPR018214">
    <property type="entry name" value="GluRdtase_CS"/>
</dbReference>
<feature type="site" description="Important for activity" evidence="4 7">
    <location>
        <position position="103"/>
    </location>
</feature>
<evidence type="ECO:0000256" key="1">
    <source>
        <dbReference type="ARBA" id="ARBA00022857"/>
    </source>
</evidence>
<name>A0A7W8HDX5_9FIRM</name>
<comment type="caution">
    <text evidence="10">The sequence shown here is derived from an EMBL/GenBank/DDBJ whole genome shotgun (WGS) entry which is preliminary data.</text>
</comment>
<comment type="caution">
    <text evidence="4">Lacks conserved residue(s) required for the propagation of feature annotation.</text>
</comment>
<dbReference type="CDD" id="cd05213">
    <property type="entry name" value="NAD_bind_Glutamyl_tRNA_reduct"/>
    <property type="match status" value="1"/>
</dbReference>
<feature type="binding site" evidence="4 6">
    <location>
        <begin position="49"/>
        <end position="52"/>
    </location>
    <ligand>
        <name>substrate</name>
    </ligand>
</feature>
<evidence type="ECO:0000256" key="4">
    <source>
        <dbReference type="HAMAP-Rule" id="MF_00087"/>
    </source>
</evidence>
<comment type="pathway">
    <text evidence="4">Porphyrin-containing compound metabolism; protoporphyrin-IX biosynthesis; 5-aminolevulinate from L-glutamyl-tRNA(Glu): step 1/2.</text>
</comment>
<dbReference type="HAMAP" id="MF_00087">
    <property type="entry name" value="Glu_tRNA_reductase"/>
    <property type="match status" value="1"/>
</dbReference>
<dbReference type="PIRSF" id="PIRSF000445">
    <property type="entry name" value="4pyrrol_synth_GluRdtase"/>
    <property type="match status" value="1"/>
</dbReference>
<dbReference type="PANTHER" id="PTHR43013:SF1">
    <property type="entry name" value="GLUTAMYL-TRNA REDUCTASE"/>
    <property type="match status" value="1"/>
</dbReference>